<sequence length="361" mass="41718">MIENTSLDDATIDMLKNPHIMITLPIVYSLIVIISIPGNIFSLWILFFHIKPKTTSILLMINLSLTDLALASCLPLQIIYHLKKNHWSYSKQLCSCVTIMFYANMYSSILTMTFISFERYLGVVYPLTSKKWRKKRYAIATCIVMWFFVLFALWPFAKADLTYEVKDLNITTCFDILQWDMLPGIYAWGVFLLLPFFFFFLVPFTVTVACYTAIIWKLIQASNKYGNGQKTRSVYLAIIVLLVFIICFAPNNFILLVHIVSRLRKNEGYYHIYKLTLCLSCLNNCIDPFIYYFASKEFYQKSMQVVGRKVLLSDSSETRRESVLSTRTSARTLSSGHKDGLDVLTTCLQRHESVFNTNAQS</sequence>
<dbReference type="PRINTS" id="PR00237">
    <property type="entry name" value="GPCRRHODOPSN"/>
</dbReference>
<keyword evidence="3 10" id="KW-0812">Transmembrane</keyword>
<dbReference type="InterPro" id="IPR000276">
    <property type="entry name" value="GPCR_Rhodpsn"/>
</dbReference>
<dbReference type="FunFam" id="1.20.1070.10:FF:000040">
    <property type="entry name" value="Coagulation factor 2 (thrombin) receptor"/>
    <property type="match status" value="1"/>
</dbReference>
<feature type="transmembrane region" description="Helical" evidence="11">
    <location>
        <begin position="59"/>
        <end position="79"/>
    </location>
</feature>
<accession>A0A2D4N235</accession>
<proteinExistence type="inferred from homology"/>
<reference evidence="13" key="1">
    <citation type="submission" date="2017-07" db="EMBL/GenBank/DDBJ databases">
        <authorList>
            <person name="Mikheyev A."/>
            <person name="Grau M."/>
        </authorList>
    </citation>
    <scope>NUCLEOTIDE SEQUENCE</scope>
    <source>
        <tissue evidence="13">Venom_gland</tissue>
    </source>
</reference>
<evidence type="ECO:0000313" key="13">
    <source>
        <dbReference type="EMBL" id="LAB39043.1"/>
    </source>
</evidence>
<dbReference type="Gene3D" id="1.20.1070.10">
    <property type="entry name" value="Rhodopsin 7-helix transmembrane proteins"/>
    <property type="match status" value="1"/>
</dbReference>
<comment type="subcellular location">
    <subcellularLocation>
        <location evidence="1">Cell membrane</location>
        <topology evidence="1">Multi-pass membrane protein</topology>
    </subcellularLocation>
</comment>
<dbReference type="SUPFAM" id="SSF81321">
    <property type="entry name" value="Family A G protein-coupled receptor-like"/>
    <property type="match status" value="1"/>
</dbReference>
<dbReference type="PROSITE" id="PS50262">
    <property type="entry name" value="G_PROTEIN_RECEP_F1_2"/>
    <property type="match status" value="1"/>
</dbReference>
<dbReference type="Pfam" id="PF00001">
    <property type="entry name" value="7tm_1"/>
    <property type="match status" value="1"/>
</dbReference>
<reference evidence="13" key="2">
    <citation type="submission" date="2017-11" db="EMBL/GenBank/DDBJ databases">
        <title>Coralsnake Venomics: Analyses of Venom Gland Transcriptomes and Proteomes of Six Brazilian Taxa.</title>
        <authorList>
            <person name="Aird S.D."/>
            <person name="Jorge da Silva N."/>
            <person name="Qiu L."/>
            <person name="Villar-Briones A."/>
            <person name="Aparecida-Saddi V."/>
            <person name="Campos-Telles M.P."/>
            <person name="Grau M."/>
            <person name="Mikheyev A.S."/>
        </authorList>
    </citation>
    <scope>NUCLEOTIDE SEQUENCE</scope>
    <source>
        <tissue evidence="13">Venom_gland</tissue>
    </source>
</reference>
<dbReference type="PANTHER" id="PTHR24232">
    <property type="entry name" value="G-PROTEIN COUPLED RECEPTOR"/>
    <property type="match status" value="1"/>
</dbReference>
<keyword evidence="5 10" id="KW-0297">G-protein coupled receptor</keyword>
<dbReference type="PRINTS" id="PR01157">
    <property type="entry name" value="P2YPURNOCPTR"/>
</dbReference>
<dbReference type="InterPro" id="IPR017452">
    <property type="entry name" value="GPCR_Rhodpsn_7TM"/>
</dbReference>
<evidence type="ECO:0000259" key="12">
    <source>
        <dbReference type="PROSITE" id="PS50262"/>
    </source>
</evidence>
<dbReference type="PANTHER" id="PTHR24232:SF25">
    <property type="entry name" value="P2Y PURINOCEPTOR 8"/>
    <property type="match status" value="1"/>
</dbReference>
<evidence type="ECO:0000256" key="3">
    <source>
        <dbReference type="ARBA" id="ARBA00022692"/>
    </source>
</evidence>
<comment type="similarity">
    <text evidence="10">Belongs to the G-protein coupled receptor 1 family.</text>
</comment>
<keyword evidence="2" id="KW-1003">Cell membrane</keyword>
<feature type="transmembrane region" description="Helical" evidence="11">
    <location>
        <begin position="20"/>
        <end position="47"/>
    </location>
</feature>
<feature type="transmembrane region" description="Helical" evidence="11">
    <location>
        <begin position="234"/>
        <end position="260"/>
    </location>
</feature>
<keyword evidence="8" id="KW-0325">Glycoprotein</keyword>
<evidence type="ECO:0000256" key="11">
    <source>
        <dbReference type="SAM" id="Phobius"/>
    </source>
</evidence>
<keyword evidence="9 10" id="KW-0807">Transducer</keyword>
<feature type="transmembrane region" description="Helical" evidence="11">
    <location>
        <begin position="185"/>
        <end position="214"/>
    </location>
</feature>
<evidence type="ECO:0000256" key="4">
    <source>
        <dbReference type="ARBA" id="ARBA00022989"/>
    </source>
</evidence>
<evidence type="ECO:0000256" key="6">
    <source>
        <dbReference type="ARBA" id="ARBA00023136"/>
    </source>
</evidence>
<feature type="transmembrane region" description="Helical" evidence="11">
    <location>
        <begin position="99"/>
        <end position="117"/>
    </location>
</feature>
<dbReference type="GO" id="GO:0004930">
    <property type="term" value="F:G protein-coupled receptor activity"/>
    <property type="evidence" value="ECO:0007669"/>
    <property type="project" value="UniProtKB-KW"/>
</dbReference>
<evidence type="ECO:0000256" key="9">
    <source>
        <dbReference type="ARBA" id="ARBA00023224"/>
    </source>
</evidence>
<evidence type="ECO:0000256" key="5">
    <source>
        <dbReference type="ARBA" id="ARBA00023040"/>
    </source>
</evidence>
<evidence type="ECO:0000256" key="7">
    <source>
        <dbReference type="ARBA" id="ARBA00023170"/>
    </source>
</evidence>
<name>A0A2D4N235_9SAUR</name>
<feature type="transmembrane region" description="Helical" evidence="11">
    <location>
        <begin position="137"/>
        <end position="157"/>
    </location>
</feature>
<keyword evidence="4 11" id="KW-1133">Transmembrane helix</keyword>
<dbReference type="PROSITE" id="PS00237">
    <property type="entry name" value="G_PROTEIN_RECEP_F1_1"/>
    <property type="match status" value="1"/>
</dbReference>
<keyword evidence="7 10" id="KW-0675">Receptor</keyword>
<evidence type="ECO:0000256" key="8">
    <source>
        <dbReference type="ARBA" id="ARBA00023180"/>
    </source>
</evidence>
<evidence type="ECO:0000256" key="1">
    <source>
        <dbReference type="ARBA" id="ARBA00004651"/>
    </source>
</evidence>
<dbReference type="AlphaFoldDB" id="A0A2D4N235"/>
<dbReference type="EMBL" id="IACM01135297">
    <property type="protein sequence ID" value="LAB39043.1"/>
    <property type="molecule type" value="Transcribed_RNA"/>
</dbReference>
<dbReference type="GO" id="GO:0005886">
    <property type="term" value="C:plasma membrane"/>
    <property type="evidence" value="ECO:0007669"/>
    <property type="project" value="UniProtKB-SubCell"/>
</dbReference>
<dbReference type="GO" id="GO:0007200">
    <property type="term" value="P:phospholipase C-activating G protein-coupled receptor signaling pathway"/>
    <property type="evidence" value="ECO:0007669"/>
    <property type="project" value="TreeGrafter"/>
</dbReference>
<evidence type="ECO:0000256" key="2">
    <source>
        <dbReference type="ARBA" id="ARBA00022475"/>
    </source>
</evidence>
<organism evidence="13">
    <name type="scientific">Micrurus spixii</name>
    <name type="common">Amazon coral snake</name>
    <dbReference type="NCBI Taxonomy" id="129469"/>
    <lineage>
        <taxon>Eukaryota</taxon>
        <taxon>Metazoa</taxon>
        <taxon>Chordata</taxon>
        <taxon>Craniata</taxon>
        <taxon>Vertebrata</taxon>
        <taxon>Euteleostomi</taxon>
        <taxon>Lepidosauria</taxon>
        <taxon>Squamata</taxon>
        <taxon>Bifurcata</taxon>
        <taxon>Unidentata</taxon>
        <taxon>Episquamata</taxon>
        <taxon>Toxicofera</taxon>
        <taxon>Serpentes</taxon>
        <taxon>Colubroidea</taxon>
        <taxon>Elapidae</taxon>
        <taxon>Elapinae</taxon>
        <taxon>Micrurus</taxon>
    </lineage>
</organism>
<protein>
    <recommendedName>
        <fullName evidence="12">G-protein coupled receptors family 1 profile domain-containing protein</fullName>
    </recommendedName>
</protein>
<feature type="transmembrane region" description="Helical" evidence="11">
    <location>
        <begin position="272"/>
        <end position="294"/>
    </location>
</feature>
<keyword evidence="6 11" id="KW-0472">Membrane</keyword>
<evidence type="ECO:0000256" key="10">
    <source>
        <dbReference type="RuleBase" id="RU000688"/>
    </source>
</evidence>
<feature type="domain" description="G-protein coupled receptors family 1 profile" evidence="12">
    <location>
        <begin position="38"/>
        <end position="291"/>
    </location>
</feature>
<dbReference type="GO" id="GO:0035025">
    <property type="term" value="P:positive regulation of Rho protein signal transduction"/>
    <property type="evidence" value="ECO:0007669"/>
    <property type="project" value="TreeGrafter"/>
</dbReference>